<proteinExistence type="inferred from homology"/>
<dbReference type="AlphaFoldDB" id="A0A0A9YLD7"/>
<dbReference type="PIRSF" id="PIRSF002190">
    <property type="entry name" value="Ribosomal_L18a"/>
    <property type="match status" value="1"/>
</dbReference>
<dbReference type="GO" id="GO:0006412">
    <property type="term" value="P:translation"/>
    <property type="evidence" value="ECO:0007669"/>
    <property type="project" value="InterPro"/>
</dbReference>
<dbReference type="HAMAP" id="MF_00273">
    <property type="entry name" value="Ribosomal_eL20"/>
    <property type="match status" value="1"/>
</dbReference>
<protein>
    <recommendedName>
        <fullName evidence="4">60S ribosomal protein L18a</fullName>
    </recommendedName>
</protein>
<gene>
    <name evidence="7" type="primary">RpL18A_0</name>
    <name evidence="6" type="synonym">RpL18A_1</name>
    <name evidence="9" type="synonym">RpL18A_3</name>
    <name evidence="7" type="ORF">CM83_19811</name>
    <name evidence="6" type="ORF">CM83_19812</name>
    <name evidence="8" type="ORF">g.19506</name>
    <name evidence="9" type="ORF">g.19507</name>
</gene>
<reference evidence="7" key="2">
    <citation type="submission" date="2014-07" db="EMBL/GenBank/DDBJ databases">
        <authorList>
            <person name="Hull J."/>
        </authorList>
    </citation>
    <scope>NUCLEOTIDE SEQUENCE</scope>
</reference>
<evidence type="ECO:0000313" key="8">
    <source>
        <dbReference type="EMBL" id="JAP97994.1"/>
    </source>
</evidence>
<dbReference type="Gene3D" id="3.10.20.10">
    <property type="match status" value="2"/>
</dbReference>
<evidence type="ECO:0000256" key="2">
    <source>
        <dbReference type="ARBA" id="ARBA00022980"/>
    </source>
</evidence>
<dbReference type="InterPro" id="IPR023573">
    <property type="entry name" value="Ribosomal_eL20_dom"/>
</dbReference>
<dbReference type="EMBL" id="GDHC01020634">
    <property type="protein sequence ID" value="JAP97994.1"/>
    <property type="molecule type" value="Transcribed_RNA"/>
</dbReference>
<dbReference type="InterPro" id="IPR021138">
    <property type="entry name" value="Ribosomal_eL20_eukaryotes"/>
</dbReference>
<keyword evidence="2 4" id="KW-0689">Ribosomal protein</keyword>
<reference evidence="7" key="1">
    <citation type="journal article" date="2014" name="PLoS ONE">
        <title>Transcriptome-Based Identification of ABC Transporters in the Western Tarnished Plant Bug Lygus hesperus.</title>
        <authorList>
            <person name="Hull J.J."/>
            <person name="Chaney K."/>
            <person name="Geib S.M."/>
            <person name="Fabrick J.A."/>
            <person name="Brent C.S."/>
            <person name="Walsh D."/>
            <person name="Lavine L.C."/>
        </authorList>
    </citation>
    <scope>NUCLEOTIDE SEQUENCE</scope>
</reference>
<evidence type="ECO:0000256" key="3">
    <source>
        <dbReference type="ARBA" id="ARBA00023274"/>
    </source>
</evidence>
<dbReference type="InterPro" id="IPR028877">
    <property type="entry name" value="Ribosomal_eL20"/>
</dbReference>
<dbReference type="SUPFAM" id="SSF160374">
    <property type="entry name" value="RplX-like"/>
    <property type="match status" value="1"/>
</dbReference>
<feature type="domain" description="Large ribosomal subunit protein eL20" evidence="5">
    <location>
        <begin position="7"/>
        <end position="129"/>
    </location>
</feature>
<name>A0A0A9YLD7_LYGHE</name>
<dbReference type="EMBL" id="GBHO01011173">
    <property type="protein sequence ID" value="JAG32431.1"/>
    <property type="molecule type" value="Transcribed_RNA"/>
</dbReference>
<dbReference type="GO" id="GO:1990904">
    <property type="term" value="C:ribonucleoprotein complex"/>
    <property type="evidence" value="ECO:0007669"/>
    <property type="project" value="UniProtKB-KW"/>
</dbReference>
<comment type="similarity">
    <text evidence="1 4">Belongs to the eukaryotic ribosomal protein eL20 family.</text>
</comment>
<keyword evidence="3 4" id="KW-0687">Ribonucleoprotein</keyword>
<reference evidence="8" key="3">
    <citation type="journal article" date="2016" name="Gigascience">
        <title>De novo construction of an expanded transcriptome assembly for the western tarnished plant bug, Lygus hesperus.</title>
        <authorList>
            <person name="Tassone E.E."/>
            <person name="Geib S.M."/>
            <person name="Hall B."/>
            <person name="Fabrick J.A."/>
            <person name="Brent C.S."/>
            <person name="Hull J.J."/>
        </authorList>
    </citation>
    <scope>NUCLEOTIDE SEQUENCE</scope>
</reference>
<evidence type="ECO:0000313" key="6">
    <source>
        <dbReference type="EMBL" id="JAG32430.1"/>
    </source>
</evidence>
<dbReference type="EMBL" id="GDHC01012548">
    <property type="protein sequence ID" value="JAQ06081.1"/>
    <property type="molecule type" value="Transcribed_RNA"/>
</dbReference>
<dbReference type="GO" id="GO:0005840">
    <property type="term" value="C:ribosome"/>
    <property type="evidence" value="ECO:0007669"/>
    <property type="project" value="UniProtKB-KW"/>
</dbReference>
<dbReference type="EMBL" id="GBHO01011174">
    <property type="protein sequence ID" value="JAG32430.1"/>
    <property type="molecule type" value="Transcribed_RNA"/>
</dbReference>
<evidence type="ECO:0000313" key="7">
    <source>
        <dbReference type="EMBL" id="JAG32431.1"/>
    </source>
</evidence>
<evidence type="ECO:0000259" key="5">
    <source>
        <dbReference type="Pfam" id="PF01775"/>
    </source>
</evidence>
<dbReference type="GO" id="GO:0003735">
    <property type="term" value="F:structural constituent of ribosome"/>
    <property type="evidence" value="ECO:0007669"/>
    <property type="project" value="InterPro"/>
</dbReference>
<accession>A0A0A9YLD7</accession>
<dbReference type="PANTHER" id="PTHR10052">
    <property type="entry name" value="60S RIBOSOMAL PROTEIN L18A"/>
    <property type="match status" value="1"/>
</dbReference>
<dbReference type="Pfam" id="PF01775">
    <property type="entry name" value="Ribosomal_L18A"/>
    <property type="match status" value="1"/>
</dbReference>
<evidence type="ECO:0000313" key="9">
    <source>
        <dbReference type="EMBL" id="JAQ06081.1"/>
    </source>
</evidence>
<sequence length="179" mass="20838">MVKPHLRHYEVIGRATPTVKNNNPTVYKYEVFAPNFVVAKSRFWRMMRLKNKVKSTHGDILSCKVVKDAKLAARNYQVDVAYYSQRCGYTHMLKEFRDVSKSGAVSQAYHDLASRHRARYHNIDVLGVKSVPNHEVRRLHIAQYHAPNLSFPLLQRRLKTARKDRAIIVKKNTKRAIVQ</sequence>
<organism evidence="7">
    <name type="scientific">Lygus hesperus</name>
    <name type="common">Western plant bug</name>
    <dbReference type="NCBI Taxonomy" id="30085"/>
    <lineage>
        <taxon>Eukaryota</taxon>
        <taxon>Metazoa</taxon>
        <taxon>Ecdysozoa</taxon>
        <taxon>Arthropoda</taxon>
        <taxon>Hexapoda</taxon>
        <taxon>Insecta</taxon>
        <taxon>Pterygota</taxon>
        <taxon>Neoptera</taxon>
        <taxon>Paraneoptera</taxon>
        <taxon>Hemiptera</taxon>
        <taxon>Heteroptera</taxon>
        <taxon>Panheteroptera</taxon>
        <taxon>Cimicomorpha</taxon>
        <taxon>Miridae</taxon>
        <taxon>Mirini</taxon>
        <taxon>Lygus</taxon>
    </lineage>
</organism>
<evidence type="ECO:0000256" key="4">
    <source>
        <dbReference type="PIRNR" id="PIRNR002190"/>
    </source>
</evidence>
<evidence type="ECO:0000256" key="1">
    <source>
        <dbReference type="ARBA" id="ARBA00009362"/>
    </source>
</evidence>